<evidence type="ECO:0000313" key="1">
    <source>
        <dbReference type="EMBL" id="QJA95118.1"/>
    </source>
</evidence>
<gene>
    <name evidence="1" type="ORF">MM415B03651_0011</name>
</gene>
<reference evidence="1" key="1">
    <citation type="submission" date="2020-03" db="EMBL/GenBank/DDBJ databases">
        <title>The deep terrestrial virosphere.</title>
        <authorList>
            <person name="Holmfeldt K."/>
            <person name="Nilsson E."/>
            <person name="Simone D."/>
            <person name="Lopez-Fernandez M."/>
            <person name="Wu X."/>
            <person name="de Brujin I."/>
            <person name="Lundin D."/>
            <person name="Andersson A."/>
            <person name="Bertilsson S."/>
            <person name="Dopson M."/>
        </authorList>
    </citation>
    <scope>NUCLEOTIDE SEQUENCE</scope>
    <source>
        <strain evidence="1">MM415B03651</strain>
    </source>
</reference>
<accession>A0A6M3LQI0</accession>
<protein>
    <submittedName>
        <fullName evidence="1">Uncharacterized protein</fullName>
    </submittedName>
</protein>
<dbReference type="EMBL" id="MT143287">
    <property type="protein sequence ID" value="QJA95118.1"/>
    <property type="molecule type" value="Genomic_DNA"/>
</dbReference>
<dbReference type="AlphaFoldDB" id="A0A6M3LQI0"/>
<name>A0A6M3LQI0_9ZZZZ</name>
<sequence length="72" mass="8172">MTDQTEGWAYTGAGRLHWVRAYESWPEQVTLCGKPVCRCDWSPNPRPSDCCKACVKALAMEDRRKAKREAGL</sequence>
<proteinExistence type="predicted"/>
<organism evidence="1">
    <name type="scientific">viral metagenome</name>
    <dbReference type="NCBI Taxonomy" id="1070528"/>
    <lineage>
        <taxon>unclassified sequences</taxon>
        <taxon>metagenomes</taxon>
        <taxon>organismal metagenomes</taxon>
    </lineage>
</organism>